<evidence type="ECO:0000256" key="1">
    <source>
        <dbReference type="SAM" id="Phobius"/>
    </source>
</evidence>
<name>A0A1I2JC50_9ACTN</name>
<evidence type="ECO:0000313" key="2">
    <source>
        <dbReference type="EMBL" id="SFF51413.1"/>
    </source>
</evidence>
<keyword evidence="1" id="KW-1133">Transmembrane helix</keyword>
<dbReference type="PANTHER" id="PTHR32309:SF31">
    <property type="entry name" value="CAPSULAR EXOPOLYSACCHARIDE FAMILY"/>
    <property type="match status" value="1"/>
</dbReference>
<accession>A0A1I2JC50</accession>
<dbReference type="PANTHER" id="PTHR32309">
    <property type="entry name" value="TYROSINE-PROTEIN KINASE"/>
    <property type="match status" value="1"/>
</dbReference>
<dbReference type="STRING" id="1798228.SAMN05216574_115119"/>
<dbReference type="EMBL" id="FOND01000015">
    <property type="protein sequence ID" value="SFF51413.1"/>
    <property type="molecule type" value="Genomic_DNA"/>
</dbReference>
<evidence type="ECO:0000313" key="3">
    <source>
        <dbReference type="Proteomes" id="UP000198589"/>
    </source>
</evidence>
<keyword evidence="1" id="KW-0472">Membrane</keyword>
<protein>
    <submittedName>
        <fullName evidence="2">Chain length determinant protein</fullName>
    </submittedName>
</protein>
<feature type="transmembrane region" description="Helical" evidence="1">
    <location>
        <begin position="198"/>
        <end position="217"/>
    </location>
</feature>
<dbReference type="AlphaFoldDB" id="A0A1I2JC50"/>
<dbReference type="InterPro" id="IPR050445">
    <property type="entry name" value="Bact_polysacc_biosynth/exp"/>
</dbReference>
<dbReference type="Proteomes" id="UP000198589">
    <property type="component" value="Unassembled WGS sequence"/>
</dbReference>
<keyword evidence="1" id="KW-0812">Transmembrane</keyword>
<reference evidence="3" key="1">
    <citation type="submission" date="2016-10" db="EMBL/GenBank/DDBJ databases">
        <authorList>
            <person name="Varghese N."/>
            <person name="Submissions S."/>
        </authorList>
    </citation>
    <scope>NUCLEOTIDE SEQUENCE [LARGE SCALE GENOMIC DNA]</scope>
    <source>
        <strain evidence="3">DSM 46838</strain>
    </source>
</reference>
<proteinExistence type="predicted"/>
<keyword evidence="3" id="KW-1185">Reference proteome</keyword>
<sequence length="236" mass="24716">MGALVAAGVSMRQAETFEAKTRLLVEPQDETRVLDPYAPLPADDSTVDSPGRRLWTHAEQIQSDSVAAEVRRSLRIDTSTRELLEQISVSPVGLGYTIQITATGDSAEEAIALANGFANAYISHVGERNADAKAAAASTITEGLESMGDASAQGEVVDRLAVRADELLIEATLPLTNISVVNEAVEATRTAPLVFRDAVLAAVLVAFLTAGTMILAAQGRRGRSGAGVAADVHGHQ</sequence>
<organism evidence="2 3">
    <name type="scientific">Blastococcus tunisiensis</name>
    <dbReference type="NCBI Taxonomy" id="1798228"/>
    <lineage>
        <taxon>Bacteria</taxon>
        <taxon>Bacillati</taxon>
        <taxon>Actinomycetota</taxon>
        <taxon>Actinomycetes</taxon>
        <taxon>Geodermatophilales</taxon>
        <taxon>Geodermatophilaceae</taxon>
        <taxon>Blastococcus</taxon>
    </lineage>
</organism>
<gene>
    <name evidence="2" type="ORF">SAMN05216574_115119</name>
</gene>